<feature type="coiled-coil region" evidence="1">
    <location>
        <begin position="346"/>
        <end position="380"/>
    </location>
</feature>
<reference evidence="2" key="1">
    <citation type="submission" date="2020-02" db="EMBL/GenBank/DDBJ databases">
        <authorList>
            <person name="Fillo S."/>
            <person name="Giordani F."/>
            <person name="Tonon E."/>
            <person name="Drigo I."/>
            <person name="Anselmo A."/>
            <person name="Fortunato A."/>
            <person name="Bano L."/>
            <person name="Lista F."/>
        </authorList>
    </citation>
    <scope>NUCLEOTIDE SEQUENCE</scope>
    <source>
        <strain evidence="2">IZSVe-TV_9877_3_12</strain>
    </source>
</reference>
<proteinExistence type="predicted"/>
<name>A0A9Q3YZ46_CLOBO</name>
<dbReference type="AlphaFoldDB" id="A0A9Q3YZ46"/>
<sequence>MVNRYSNFPSQIDKLKTLPEFQEISVKQWKSFSKWNELISKGSNMTENDINELNRLLKSDLRDVQITSTDWNKLCASVTNLEDYIINHIFPDISKMINEKEKEFTAIVTKKTQEFNIKIDNFVDKGIYNNDTHYNKNNFIHYDDGTGLKIYIALKDTQGVSPSDDGIVWRLLTIKGDKGDNGQDGLNLVFKGGWNPSTNYKFGQVTSYNGSVFVSMQDDNLNNIPNENIDTEYWAKWKQVSITTTKLKGIRKVINPTNKIKFIGCGDITVFNPHIDDLEVCKNNLILVENLQYKINEDNQTIDSLEGDWNASADSPNIFEFRVVRNQINNLTFSDGQTIQDKTITKNKLSTDVQNEINSIKTLNEEVENLKSHVDNGKSSLYSAIVGKKATPRSKDFADLVEGIKNIKLGQGTAQASEVLEGRTFTNDTGLMQTGTMPNMGSKEIIPKPYTQELGKGCYSGIKVKGINDLDDYDMKEVIKTVAPKIKDDLPSIIQSVGVLPFRIWQWKGSHRFDSSQQSLVVPFKIKILLIKFNGSCNHDDGCVYQTYFSDDIFKTKIGNSFLFYPNNKIRSVTYIEPEEFNYNSERYSISEFELLEDKQTIKFPNQNIGKTEIYALGW</sequence>
<comment type="caution">
    <text evidence="2">The sequence shown here is derived from an EMBL/GenBank/DDBJ whole genome shotgun (WGS) entry which is preliminary data.</text>
</comment>
<keyword evidence="1" id="KW-0175">Coiled coil</keyword>
<dbReference type="Gene3D" id="2.10.10.90">
    <property type="match status" value="1"/>
</dbReference>
<dbReference type="Proteomes" id="UP000813637">
    <property type="component" value="Unassembled WGS sequence"/>
</dbReference>
<protein>
    <submittedName>
        <fullName evidence="2">Uncharacterized protein</fullName>
    </submittedName>
</protein>
<organism evidence="2 3">
    <name type="scientific">Clostridium botulinum C</name>
    <dbReference type="NCBI Taxonomy" id="36828"/>
    <lineage>
        <taxon>Bacteria</taxon>
        <taxon>Bacillati</taxon>
        <taxon>Bacillota</taxon>
        <taxon>Clostridia</taxon>
        <taxon>Eubacteriales</taxon>
        <taxon>Clostridiaceae</taxon>
        <taxon>Clostridium</taxon>
    </lineage>
</organism>
<evidence type="ECO:0000313" key="3">
    <source>
        <dbReference type="Proteomes" id="UP000813637"/>
    </source>
</evidence>
<reference evidence="2" key="2">
    <citation type="journal article" date="2021" name="Microorganisms">
        <title>Extensive Genome Exploration of Clostridium botulinum Group III Field Strains.</title>
        <authorList>
            <person name="Fillo S."/>
            <person name="Giordani F."/>
            <person name="Tonon E."/>
            <person name="Drigo I."/>
            <person name="Anselmo A."/>
            <person name="Fortunato A."/>
            <person name="Lista F."/>
            <person name="Bano L."/>
        </authorList>
    </citation>
    <scope>NUCLEOTIDE SEQUENCE</scope>
    <source>
        <strain evidence="2">IZSVe-TV_9877_3_12</strain>
    </source>
</reference>
<evidence type="ECO:0000256" key="1">
    <source>
        <dbReference type="SAM" id="Coils"/>
    </source>
</evidence>
<gene>
    <name evidence="2" type="ORF">G8S53_05870</name>
</gene>
<evidence type="ECO:0000313" key="2">
    <source>
        <dbReference type="EMBL" id="MCD3194816.1"/>
    </source>
</evidence>
<dbReference type="RefSeq" id="WP_231147872.1">
    <property type="nucleotide sequence ID" value="NZ_JAAMYB010000004.1"/>
</dbReference>
<accession>A0A9Q3YZ46</accession>
<dbReference type="EMBL" id="JAAMYB010000004">
    <property type="protein sequence ID" value="MCD3194816.1"/>
    <property type="molecule type" value="Genomic_DNA"/>
</dbReference>